<organism evidence="4 5">
    <name type="scientific">Puccinia graminis f. sp. tritici</name>
    <dbReference type="NCBI Taxonomy" id="56615"/>
    <lineage>
        <taxon>Eukaryota</taxon>
        <taxon>Fungi</taxon>
        <taxon>Dikarya</taxon>
        <taxon>Basidiomycota</taxon>
        <taxon>Pucciniomycotina</taxon>
        <taxon>Pucciniomycetes</taxon>
        <taxon>Pucciniales</taxon>
        <taxon>Pucciniaceae</taxon>
        <taxon>Puccinia</taxon>
    </lineage>
</organism>
<evidence type="ECO:0000256" key="1">
    <source>
        <dbReference type="SAM" id="Coils"/>
    </source>
</evidence>
<feature type="domain" description="CxC1-like cysteine cluster associated with KDZ transposases" evidence="3">
    <location>
        <begin position="148"/>
        <end position="248"/>
    </location>
</feature>
<sequence length="852" mass="99143">MYRIEKRFKVFLGAHWVNDEHLPSLPRLKRSKNHSAGIALKEALELESQHALISQPTQQNSSGEFRQQEHLSPQFQLHDVENLAHDDNPEPQSPTPNSTTDPQVTSLLDYFRSENYKKKKDLEEKHWAEVYPGMFSWFSQCATKTSDWGNEDVWNYDWKERCTCNHTRTRHVVLVDLLRRKQEPVDFCECQTDQIRLIQMGYIGGSPKFPKTAFSIRLLQFHHVLWKYSSVAITPFSKALDEFLDSNSPLILFQQTRKWRRTMSSAIDAYREMLRREELLSEEMLSTGPMDQMADICPKCFGPPVPGKEESEPDYIVCMDGNFQHRRHLAASIENSTLKTPHLFIQPDEVKDMQTSMQNQMETNQANLNVDPCSEQHTAANDIRGASTWAACDDTGIFGLACRHDQLLQMINIVQSGEKAYYPMTMIKHLLSKTNTDGNDPKKIGFLYDIGCNIEKGIIRRNQFALKRNNNQLMFGTSVFHSYVHEWSCQLRYNPRLNVGWGFSDGEGLERIWAYLSPLISQLRYSTKNHRLTALDLRSDHHNKLGRFNALKLLLERGKSIEKVMKASKEKLNQITNEHGHSVRYLQEQWLRQRECQLSVMETDTERNLKAHVEELVELEDQLREAHEKMVSLQRSRRRNRTEAERIEIENLPNTLVLLEEEIEKVVQELGSEAFRNLPGSSDEETKLLIKLKISKAKLYEAKVGVSETQKKWDQPQSGTRAQARFRKLMNSKSKQLKTKWISYDTKARDYNTRFSPTHTLDTPDLEAIRQMRLDDVFWNLGPFTHPEEPWAVNTTIQEGIEAYLLFSHSQEELGRIAREARQALKWGVLKSKLLERMNQQSQMQTMIGRKF</sequence>
<dbReference type="Pfam" id="PF18758">
    <property type="entry name" value="KDZ"/>
    <property type="match status" value="1"/>
</dbReference>
<dbReference type="Pfam" id="PF18802">
    <property type="entry name" value="CxC1"/>
    <property type="match status" value="1"/>
</dbReference>
<dbReference type="Proteomes" id="UP000324748">
    <property type="component" value="Unassembled WGS sequence"/>
</dbReference>
<dbReference type="InterPro" id="IPR040521">
    <property type="entry name" value="KDZ"/>
</dbReference>
<name>A0A5B0QBW7_PUCGR</name>
<dbReference type="EMBL" id="VSWC01000027">
    <property type="protein sequence ID" value="KAA1110631.1"/>
    <property type="molecule type" value="Genomic_DNA"/>
</dbReference>
<proteinExistence type="predicted"/>
<dbReference type="PANTHER" id="PTHR33096:SF1">
    <property type="entry name" value="CXC1-LIKE CYSTEINE CLUSTER ASSOCIATED WITH KDZ TRANSPOSASES DOMAIN-CONTAINING PROTEIN"/>
    <property type="match status" value="1"/>
</dbReference>
<evidence type="ECO:0000313" key="4">
    <source>
        <dbReference type="EMBL" id="KAA1110631.1"/>
    </source>
</evidence>
<gene>
    <name evidence="4" type="ORF">PGT21_028216</name>
</gene>
<evidence type="ECO:0000259" key="3">
    <source>
        <dbReference type="Pfam" id="PF18802"/>
    </source>
</evidence>
<dbReference type="AlphaFoldDB" id="A0A5B0QBW7"/>
<keyword evidence="1" id="KW-0175">Coiled coil</keyword>
<dbReference type="PANTHER" id="PTHR33096">
    <property type="entry name" value="CXC2 DOMAIN-CONTAINING PROTEIN"/>
    <property type="match status" value="1"/>
</dbReference>
<accession>A0A5B0QBW7</accession>
<evidence type="ECO:0000256" key="2">
    <source>
        <dbReference type="SAM" id="MobiDB-lite"/>
    </source>
</evidence>
<evidence type="ECO:0000313" key="5">
    <source>
        <dbReference type="Proteomes" id="UP000324748"/>
    </source>
</evidence>
<reference evidence="4 5" key="1">
    <citation type="submission" date="2019-05" db="EMBL/GenBank/DDBJ databases">
        <title>Emergence of the Ug99 lineage of the wheat stem rust pathogen through somatic hybridization.</title>
        <authorList>
            <person name="Li F."/>
            <person name="Upadhyaya N.M."/>
            <person name="Sperschneider J."/>
            <person name="Matny O."/>
            <person name="Nguyen-Phuc H."/>
            <person name="Mago R."/>
            <person name="Raley C."/>
            <person name="Miller M.E."/>
            <person name="Silverstein K.A.T."/>
            <person name="Henningsen E."/>
            <person name="Hirsch C.D."/>
            <person name="Visser B."/>
            <person name="Pretorius Z.A."/>
            <person name="Steffenson B.J."/>
            <person name="Schwessinger B."/>
            <person name="Dodds P.N."/>
            <person name="Figueroa M."/>
        </authorList>
    </citation>
    <scope>NUCLEOTIDE SEQUENCE [LARGE SCALE GENOMIC DNA]</scope>
    <source>
        <strain evidence="4">21-0</strain>
    </source>
</reference>
<dbReference type="InterPro" id="IPR041320">
    <property type="entry name" value="CxC1"/>
</dbReference>
<protein>
    <recommendedName>
        <fullName evidence="3">CxC1-like cysteine cluster associated with KDZ transposases domain-containing protein</fullName>
    </recommendedName>
</protein>
<keyword evidence="5" id="KW-1185">Reference proteome</keyword>
<feature type="coiled-coil region" evidence="1">
    <location>
        <begin position="602"/>
        <end position="669"/>
    </location>
</feature>
<dbReference type="OrthoDB" id="2500537at2759"/>
<comment type="caution">
    <text evidence="4">The sequence shown here is derived from an EMBL/GenBank/DDBJ whole genome shotgun (WGS) entry which is preliminary data.</text>
</comment>
<feature type="region of interest" description="Disordered" evidence="2">
    <location>
        <begin position="84"/>
        <end position="103"/>
    </location>
</feature>